<reference evidence="5 6" key="1">
    <citation type="submission" date="2020-08" db="EMBL/GenBank/DDBJ databases">
        <title>Genome public.</title>
        <authorList>
            <person name="Liu C."/>
            <person name="Sun Q."/>
        </authorList>
    </citation>
    <scope>NUCLEOTIDE SEQUENCE [LARGE SCALE GENOMIC DNA]</scope>
    <source>
        <strain evidence="5 6">NSJ-43</strain>
    </source>
</reference>
<dbReference type="EMBL" id="JACOPD010000004">
    <property type="protein sequence ID" value="MBC5680707.1"/>
    <property type="molecule type" value="Genomic_DNA"/>
</dbReference>
<dbReference type="InterPro" id="IPR012854">
    <property type="entry name" value="Cu_amine_oxidase-like_N"/>
</dbReference>
<evidence type="ECO:0000313" key="6">
    <source>
        <dbReference type="Proteomes" id="UP000628463"/>
    </source>
</evidence>
<keyword evidence="3" id="KW-0732">Signal</keyword>
<feature type="domain" description="Copper amine oxidase-like N-terminal" evidence="4">
    <location>
        <begin position="91"/>
        <end position="195"/>
    </location>
</feature>
<organism evidence="5 6">
    <name type="scientific">Lachnospira hominis</name>
    <name type="common">ex Liu et al. 2021</name>
    <dbReference type="NCBI Taxonomy" id="2763051"/>
    <lineage>
        <taxon>Bacteria</taxon>
        <taxon>Bacillati</taxon>
        <taxon>Bacillota</taxon>
        <taxon>Clostridia</taxon>
        <taxon>Lachnospirales</taxon>
        <taxon>Lachnospiraceae</taxon>
        <taxon>Lachnospira</taxon>
    </lineage>
</organism>
<dbReference type="Proteomes" id="UP000628463">
    <property type="component" value="Unassembled WGS sequence"/>
</dbReference>
<dbReference type="RefSeq" id="WP_186836686.1">
    <property type="nucleotide sequence ID" value="NZ_JACOPD010000004.1"/>
</dbReference>
<comment type="caution">
    <text evidence="5">The sequence shown here is derived from an EMBL/GenBank/DDBJ whole genome shotgun (WGS) entry which is preliminary data.</text>
</comment>
<evidence type="ECO:0000259" key="4">
    <source>
        <dbReference type="Pfam" id="PF07833"/>
    </source>
</evidence>
<evidence type="ECO:0000256" key="3">
    <source>
        <dbReference type="SAM" id="SignalP"/>
    </source>
</evidence>
<sequence>MKRNIKKTIKKAVVAVAAASMLTVLTAPLAVMPVSAATVTRGSYDFSNMVVRRVWFNTNDPVFLIDDYQRVWLDSNVNVLATGNATNPKPDTSNLMAPMKNMFAYIGADYKEDGDKITVSMNNTTVKLTIGSTDVEINGNVKTGALTDEQKPVKVNAKDTYADMNTYLTEDYNVVYLPVAYVLDIFGADMYKDTKMANSFYAAVPVMKTDVVPSYETSSKCYGIRYDALLAGTASLDTTAADTIVALQNEDGGFAVLPDNFEMAQTGASLGSLKGASSIENGATTAELKYLAKYITENKPEDSKYQDAFIKGIKFLLSTQLDNGGWTMQPNGGSGFNGNIEVGNSAMTEVLTLLSDIAVLNNQNYVFARKAMNVDAIKSAVEKGNDFIVASQISNNNKKAGWASQYDKAGKVTMGRTYERASVSSYTTKAVVDYLMTIHNPSQAVKDAVESAYSWLKDVKIADKEQEVVKDTSMNNGFDVYFVDGNGTWASNYVYDEANDSYRPLYSDVDPTRADQKYVNVYDLFNLDGNKVGQSKINNKDLILYSTRTTISYYDNELCDELIATGYDTWKSYLANGFPEIPTDPADTPDNGGTDQGGDNSNTGDTGNGGSADTAGNQTNTGDTTPFGLYAALLAISGGLAGACVYGIKKTGKNGLVRK</sequence>
<proteinExistence type="predicted"/>
<name>A0ABR7FZU3_9FIRM</name>
<feature type="chain" id="PRO_5045714743" description="Copper amine oxidase-like N-terminal domain-containing protein" evidence="3">
    <location>
        <begin position="27"/>
        <end position="659"/>
    </location>
</feature>
<keyword evidence="2" id="KW-0472">Membrane</keyword>
<dbReference type="Gene3D" id="1.50.10.20">
    <property type="match status" value="1"/>
</dbReference>
<keyword evidence="6" id="KW-1185">Reference proteome</keyword>
<dbReference type="Pfam" id="PF07833">
    <property type="entry name" value="Cu_amine_oxidN1"/>
    <property type="match status" value="1"/>
</dbReference>
<accession>A0ABR7FZU3</accession>
<keyword evidence="2" id="KW-0812">Transmembrane</keyword>
<dbReference type="SUPFAM" id="SSF81853">
    <property type="entry name" value="Family 10 polysaccharide lyase"/>
    <property type="match status" value="1"/>
</dbReference>
<gene>
    <name evidence="5" type="ORF">H8S01_07020</name>
</gene>
<keyword evidence="2" id="KW-1133">Transmembrane helix</keyword>
<dbReference type="Pfam" id="PF09492">
    <property type="entry name" value="Pec_lyase"/>
    <property type="match status" value="1"/>
</dbReference>
<feature type="compositionally biased region" description="Low complexity" evidence="1">
    <location>
        <begin position="588"/>
        <end position="617"/>
    </location>
</feature>
<feature type="signal peptide" evidence="3">
    <location>
        <begin position="1"/>
        <end position="26"/>
    </location>
</feature>
<evidence type="ECO:0000256" key="1">
    <source>
        <dbReference type="SAM" id="MobiDB-lite"/>
    </source>
</evidence>
<feature type="region of interest" description="Disordered" evidence="1">
    <location>
        <begin position="580"/>
        <end position="620"/>
    </location>
</feature>
<evidence type="ECO:0000256" key="2">
    <source>
        <dbReference type="SAM" id="Phobius"/>
    </source>
</evidence>
<evidence type="ECO:0000313" key="5">
    <source>
        <dbReference type="EMBL" id="MBC5680707.1"/>
    </source>
</evidence>
<dbReference type="InterPro" id="IPR012669">
    <property type="entry name" value="Pectate_lyase"/>
</dbReference>
<feature type="transmembrane region" description="Helical" evidence="2">
    <location>
        <begin position="627"/>
        <end position="648"/>
    </location>
</feature>
<protein>
    <recommendedName>
        <fullName evidence="4">Copper amine oxidase-like N-terminal domain-containing protein</fullName>
    </recommendedName>
</protein>